<feature type="transmembrane region" description="Helical" evidence="5">
    <location>
        <begin position="130"/>
        <end position="149"/>
    </location>
</feature>
<feature type="transmembrane region" description="Helical" evidence="5">
    <location>
        <begin position="191"/>
        <end position="210"/>
    </location>
</feature>
<feature type="transmembrane region" description="Helical" evidence="5">
    <location>
        <begin position="155"/>
        <end position="179"/>
    </location>
</feature>
<organism evidence="7">
    <name type="scientific">mine drainage metagenome</name>
    <dbReference type="NCBI Taxonomy" id="410659"/>
    <lineage>
        <taxon>unclassified sequences</taxon>
        <taxon>metagenomes</taxon>
        <taxon>ecological metagenomes</taxon>
    </lineage>
</organism>
<feature type="transmembrane region" description="Helical" evidence="5">
    <location>
        <begin position="106"/>
        <end position="123"/>
    </location>
</feature>
<sequence length="316" mass="33363">MQAFASMSAHPSRKPAVFALLALTLIWSSNWIVMKLAMLDSGPFNFSALRYAGGTAVLFLLLRLRGERLTPPPLGPTLLIGLTQTAGFTALAQWALVHGGAGKTALLAYTMPFWTVLLAWAWLHERLRPLQVASLALAAVGLLLVLQPWNAHVDLTSALMAIGGGMNWAVSTVAAKRLFARQGKALSPLRLTAWQMLVGTFFLVLLAGFVPERAVTWTPGFIAALAFNVVLASGLAWTLWLLVVQRLTAGVAGLSSLAIPVTGVLLAWALLGERPNADEGAGIVIVALALLLLLRASAAAPATAAPQSSSDAARRP</sequence>
<dbReference type="PANTHER" id="PTHR32322">
    <property type="entry name" value="INNER MEMBRANE TRANSPORTER"/>
    <property type="match status" value="1"/>
</dbReference>
<feature type="transmembrane region" description="Helical" evidence="5">
    <location>
        <begin position="222"/>
        <end position="244"/>
    </location>
</feature>
<feature type="transmembrane region" description="Helical" evidence="5">
    <location>
        <begin position="251"/>
        <end position="271"/>
    </location>
</feature>
<comment type="subcellular location">
    <subcellularLocation>
        <location evidence="1">Membrane</location>
        <topology evidence="1">Multi-pass membrane protein</topology>
    </subcellularLocation>
</comment>
<keyword evidence="4 5" id="KW-0472">Membrane</keyword>
<evidence type="ECO:0000259" key="6">
    <source>
        <dbReference type="Pfam" id="PF00892"/>
    </source>
</evidence>
<feature type="transmembrane region" description="Helical" evidence="5">
    <location>
        <begin position="283"/>
        <end position="305"/>
    </location>
</feature>
<dbReference type="PANTHER" id="PTHR32322:SF2">
    <property type="entry name" value="EAMA DOMAIN-CONTAINING PROTEIN"/>
    <property type="match status" value="1"/>
</dbReference>
<reference evidence="7" key="1">
    <citation type="submission" date="2009-10" db="EMBL/GenBank/DDBJ databases">
        <title>Diversity of trophic interactions inside an arsenic-rich microbial ecosystem.</title>
        <authorList>
            <person name="Bertin P.N."/>
            <person name="Heinrich-Salmeron A."/>
            <person name="Pelletier E."/>
            <person name="Goulhen-Chollet F."/>
            <person name="Arsene-Ploetze F."/>
            <person name="Gallien S."/>
            <person name="Calteau A."/>
            <person name="Vallenet D."/>
            <person name="Casiot C."/>
            <person name="Chane-Woon-Ming B."/>
            <person name="Giloteaux L."/>
            <person name="Barakat M."/>
            <person name="Bonnefoy V."/>
            <person name="Bruneel O."/>
            <person name="Chandler M."/>
            <person name="Cleiss J."/>
            <person name="Duran R."/>
            <person name="Elbaz-Poulichet F."/>
            <person name="Fonknechten N."/>
            <person name="Lauga B."/>
            <person name="Mornico D."/>
            <person name="Ortet P."/>
            <person name="Schaeffer C."/>
            <person name="Siguier P."/>
            <person name="Alexander Thil Smith A."/>
            <person name="Van Dorsselaer A."/>
            <person name="Weissenbach J."/>
            <person name="Medigue C."/>
            <person name="Le Paslier D."/>
        </authorList>
    </citation>
    <scope>NUCLEOTIDE SEQUENCE</scope>
</reference>
<dbReference type="Pfam" id="PF00892">
    <property type="entry name" value="EamA"/>
    <property type="match status" value="2"/>
</dbReference>
<dbReference type="InterPro" id="IPR037185">
    <property type="entry name" value="EmrE-like"/>
</dbReference>
<evidence type="ECO:0000256" key="5">
    <source>
        <dbReference type="SAM" id="Phobius"/>
    </source>
</evidence>
<feature type="domain" description="EamA" evidence="6">
    <location>
        <begin position="157"/>
        <end position="294"/>
    </location>
</feature>
<accession>E6PUF2</accession>
<dbReference type="EMBL" id="CABM01000056">
    <property type="protein sequence ID" value="CBH98559.1"/>
    <property type="molecule type" value="Genomic_DNA"/>
</dbReference>
<name>E6PUF2_9ZZZZ</name>
<feature type="transmembrane region" description="Helical" evidence="5">
    <location>
        <begin position="44"/>
        <end position="62"/>
    </location>
</feature>
<keyword evidence="3 5" id="KW-1133">Transmembrane helix</keyword>
<comment type="caution">
    <text evidence="7">The sequence shown here is derived from an EMBL/GenBank/DDBJ whole genome shotgun (WGS) entry which is preliminary data.</text>
</comment>
<proteinExistence type="predicted"/>
<dbReference type="InterPro" id="IPR050638">
    <property type="entry name" value="AA-Vitamin_Transporters"/>
</dbReference>
<evidence type="ECO:0000313" key="7">
    <source>
        <dbReference type="EMBL" id="CBH98559.1"/>
    </source>
</evidence>
<evidence type="ECO:0000256" key="2">
    <source>
        <dbReference type="ARBA" id="ARBA00022692"/>
    </source>
</evidence>
<dbReference type="AlphaFoldDB" id="E6PUF2"/>
<dbReference type="GO" id="GO:0016020">
    <property type="term" value="C:membrane"/>
    <property type="evidence" value="ECO:0007669"/>
    <property type="project" value="UniProtKB-SubCell"/>
</dbReference>
<keyword evidence="2 5" id="KW-0812">Transmembrane</keyword>
<gene>
    <name evidence="7" type="primary">yijE</name>
    <name evidence="7" type="ORF">CARN2_4040</name>
</gene>
<feature type="domain" description="EamA" evidence="6">
    <location>
        <begin position="16"/>
        <end position="146"/>
    </location>
</feature>
<dbReference type="InterPro" id="IPR000620">
    <property type="entry name" value="EamA_dom"/>
</dbReference>
<evidence type="ECO:0000256" key="4">
    <source>
        <dbReference type="ARBA" id="ARBA00023136"/>
    </source>
</evidence>
<evidence type="ECO:0000256" key="1">
    <source>
        <dbReference type="ARBA" id="ARBA00004141"/>
    </source>
</evidence>
<protein>
    <submittedName>
        <fullName evidence="7">Putative permease</fullName>
    </submittedName>
</protein>
<dbReference type="SUPFAM" id="SSF103481">
    <property type="entry name" value="Multidrug resistance efflux transporter EmrE"/>
    <property type="match status" value="2"/>
</dbReference>
<evidence type="ECO:0000256" key="3">
    <source>
        <dbReference type="ARBA" id="ARBA00022989"/>
    </source>
</evidence>
<feature type="transmembrane region" description="Helical" evidence="5">
    <location>
        <begin position="74"/>
        <end position="94"/>
    </location>
</feature>